<dbReference type="Proteomes" id="UP000185003">
    <property type="component" value="Unassembled WGS sequence"/>
</dbReference>
<protein>
    <recommendedName>
        <fullName evidence="3">Iron-containing redox enzyme</fullName>
    </recommendedName>
</protein>
<evidence type="ECO:0008006" key="3">
    <source>
        <dbReference type="Google" id="ProtNLM"/>
    </source>
</evidence>
<name>A0A1N6FPA9_9BACT</name>
<accession>A0A1N6FPA9</accession>
<organism evidence="1 2">
    <name type="scientific">Chitinophaga niabensis</name>
    <dbReference type="NCBI Taxonomy" id="536979"/>
    <lineage>
        <taxon>Bacteria</taxon>
        <taxon>Pseudomonadati</taxon>
        <taxon>Bacteroidota</taxon>
        <taxon>Chitinophagia</taxon>
        <taxon>Chitinophagales</taxon>
        <taxon>Chitinophagaceae</taxon>
        <taxon>Chitinophaga</taxon>
    </lineage>
</organism>
<keyword evidence="2" id="KW-1185">Reference proteome</keyword>
<dbReference type="STRING" id="536979.SAMN04488055_2334"/>
<dbReference type="AlphaFoldDB" id="A0A1N6FPA9"/>
<evidence type="ECO:0000313" key="2">
    <source>
        <dbReference type="Proteomes" id="UP000185003"/>
    </source>
</evidence>
<evidence type="ECO:0000313" key="1">
    <source>
        <dbReference type="EMBL" id="SIN97106.1"/>
    </source>
</evidence>
<dbReference type="RefSeq" id="WP_143197419.1">
    <property type="nucleotide sequence ID" value="NZ_FSRA01000001.1"/>
</dbReference>
<dbReference type="EMBL" id="FSRA01000001">
    <property type="protein sequence ID" value="SIN97106.1"/>
    <property type="molecule type" value="Genomic_DNA"/>
</dbReference>
<dbReference type="OrthoDB" id="4653716at2"/>
<reference evidence="1 2" key="1">
    <citation type="submission" date="2016-11" db="EMBL/GenBank/DDBJ databases">
        <authorList>
            <person name="Jaros S."/>
            <person name="Januszkiewicz K."/>
            <person name="Wedrychowicz H."/>
        </authorList>
    </citation>
    <scope>NUCLEOTIDE SEQUENCE [LARGE SCALE GENOMIC DNA]</scope>
    <source>
        <strain evidence="1 2">DSM 24787</strain>
    </source>
</reference>
<dbReference type="Gene3D" id="1.20.910.10">
    <property type="entry name" value="Heme oxygenase-like"/>
    <property type="match status" value="1"/>
</dbReference>
<sequence>MQHIQQVLENRQQQLRRSPLCLMIDDASLAMESRLGFTPVMLFFVMGFKDILDTMKVENSTDPLQQSVNTHCDEDSFHWQWYLKDLERISYGKAFLKHPGTVMFEKIWSAPYSAAREVVYESIHLAKTYNTPFYKLVIIEALEATFDCFNDPVFRLVNSMGRQDELEYFGQVHAHSEASHALHEEEESDYLPDETEIRNAHLIVNRIFDAFEKVFDCWYREGRMAIAALSVQN</sequence>
<dbReference type="InterPro" id="IPR016084">
    <property type="entry name" value="Haem_Oase-like_multi-hlx"/>
</dbReference>
<gene>
    <name evidence="1" type="ORF">SAMN04488055_2334</name>
</gene>
<proteinExistence type="predicted"/>